<dbReference type="FunFam" id="1.10.510.10:FF:000988">
    <property type="entry name" value="Leucine-rich repeat protein kinase family protein"/>
    <property type="match status" value="1"/>
</dbReference>
<dbReference type="InterPro" id="IPR055164">
    <property type="entry name" value="EDR1/CTR1/ARMC3-like_pept-like"/>
</dbReference>
<feature type="domain" description="Protein kinase" evidence="8">
    <location>
        <begin position="733"/>
        <end position="1055"/>
    </location>
</feature>
<evidence type="ECO:0000313" key="9">
    <source>
        <dbReference type="EMBL" id="KAK1417705.1"/>
    </source>
</evidence>
<dbReference type="Pfam" id="PF14381">
    <property type="entry name" value="EDR1_CTR1_ARMC3_pept"/>
    <property type="match status" value="1"/>
</dbReference>
<evidence type="ECO:0000259" key="8">
    <source>
        <dbReference type="PROSITE" id="PS50011"/>
    </source>
</evidence>
<dbReference type="Pfam" id="PF00069">
    <property type="entry name" value="Pkinase"/>
    <property type="match status" value="1"/>
</dbReference>
<dbReference type="InterPro" id="IPR055414">
    <property type="entry name" value="LRR_R13L4/SHOC2-like"/>
</dbReference>
<dbReference type="Gene3D" id="3.80.10.10">
    <property type="entry name" value="Ribonuclease Inhibitor"/>
    <property type="match status" value="2"/>
</dbReference>
<dbReference type="GO" id="GO:0005524">
    <property type="term" value="F:ATP binding"/>
    <property type="evidence" value="ECO:0007669"/>
    <property type="project" value="InterPro"/>
</dbReference>
<protein>
    <recommendedName>
        <fullName evidence="8">Protein kinase domain-containing protein</fullName>
    </recommendedName>
</protein>
<dbReference type="PROSITE" id="PS51450">
    <property type="entry name" value="LRR"/>
    <property type="match status" value="3"/>
</dbReference>
<evidence type="ECO:0000256" key="7">
    <source>
        <dbReference type="SAM" id="MobiDB-lite"/>
    </source>
</evidence>
<feature type="region of interest" description="Disordered" evidence="7">
    <location>
        <begin position="313"/>
        <end position="397"/>
    </location>
</feature>
<dbReference type="InterPro" id="IPR001611">
    <property type="entry name" value="Leu-rich_rpt"/>
</dbReference>
<keyword evidence="3" id="KW-0812">Transmembrane</keyword>
<reference evidence="9" key="1">
    <citation type="journal article" date="2023" name="bioRxiv">
        <title>Improved chromosome-level genome assembly for marigold (Tagetes erecta).</title>
        <authorList>
            <person name="Jiang F."/>
            <person name="Yuan L."/>
            <person name="Wang S."/>
            <person name="Wang H."/>
            <person name="Xu D."/>
            <person name="Wang A."/>
            <person name="Fan W."/>
        </authorList>
    </citation>
    <scope>NUCLEOTIDE SEQUENCE</scope>
    <source>
        <strain evidence="9">WSJ</strain>
        <tissue evidence="9">Leaf</tissue>
    </source>
</reference>
<dbReference type="PROSITE" id="PS50011">
    <property type="entry name" value="PROTEIN_KINASE_DOM"/>
    <property type="match status" value="1"/>
</dbReference>
<keyword evidence="5" id="KW-1133">Transmembrane helix</keyword>
<dbReference type="Proteomes" id="UP001229421">
    <property type="component" value="Unassembled WGS sequence"/>
</dbReference>
<evidence type="ECO:0000256" key="4">
    <source>
        <dbReference type="ARBA" id="ARBA00022737"/>
    </source>
</evidence>
<keyword evidence="6" id="KW-0472">Membrane</keyword>
<dbReference type="SMART" id="SM00364">
    <property type="entry name" value="LRR_BAC"/>
    <property type="match status" value="4"/>
</dbReference>
<evidence type="ECO:0000256" key="6">
    <source>
        <dbReference type="ARBA" id="ARBA00023136"/>
    </source>
</evidence>
<keyword evidence="2" id="KW-0433">Leucine-rich repeat</keyword>
<dbReference type="GO" id="GO:0006952">
    <property type="term" value="P:defense response"/>
    <property type="evidence" value="ECO:0007669"/>
    <property type="project" value="UniProtKB-ARBA"/>
</dbReference>
<dbReference type="GO" id="GO:0051707">
    <property type="term" value="P:response to other organism"/>
    <property type="evidence" value="ECO:0007669"/>
    <property type="project" value="UniProtKB-ARBA"/>
</dbReference>
<accession>A0AAD8NIW4</accession>
<evidence type="ECO:0000256" key="3">
    <source>
        <dbReference type="ARBA" id="ARBA00022692"/>
    </source>
</evidence>
<dbReference type="GO" id="GO:0016020">
    <property type="term" value="C:membrane"/>
    <property type="evidence" value="ECO:0007669"/>
    <property type="project" value="UniProtKB-SubCell"/>
</dbReference>
<dbReference type="Gene3D" id="1.10.510.10">
    <property type="entry name" value="Transferase(Phosphotransferase) domain 1"/>
    <property type="match status" value="1"/>
</dbReference>
<dbReference type="SMART" id="SM00220">
    <property type="entry name" value="S_TKc"/>
    <property type="match status" value="1"/>
</dbReference>
<evidence type="ECO:0000313" key="10">
    <source>
        <dbReference type="Proteomes" id="UP001229421"/>
    </source>
</evidence>
<organism evidence="9 10">
    <name type="scientific">Tagetes erecta</name>
    <name type="common">African marigold</name>
    <dbReference type="NCBI Taxonomy" id="13708"/>
    <lineage>
        <taxon>Eukaryota</taxon>
        <taxon>Viridiplantae</taxon>
        <taxon>Streptophyta</taxon>
        <taxon>Embryophyta</taxon>
        <taxon>Tracheophyta</taxon>
        <taxon>Spermatophyta</taxon>
        <taxon>Magnoliopsida</taxon>
        <taxon>eudicotyledons</taxon>
        <taxon>Gunneridae</taxon>
        <taxon>Pentapetalae</taxon>
        <taxon>asterids</taxon>
        <taxon>campanulids</taxon>
        <taxon>Asterales</taxon>
        <taxon>Asteraceae</taxon>
        <taxon>Asteroideae</taxon>
        <taxon>Heliantheae alliance</taxon>
        <taxon>Tageteae</taxon>
        <taxon>Tagetes</taxon>
    </lineage>
</organism>
<dbReference type="SUPFAM" id="SSF56112">
    <property type="entry name" value="Protein kinase-like (PK-like)"/>
    <property type="match status" value="1"/>
</dbReference>
<name>A0AAD8NIW4_TARER</name>
<dbReference type="InterPro" id="IPR008271">
    <property type="entry name" value="Ser/Thr_kinase_AS"/>
</dbReference>
<keyword evidence="4" id="KW-0677">Repeat</keyword>
<feature type="compositionally biased region" description="Basic residues" evidence="7">
    <location>
        <begin position="325"/>
        <end position="348"/>
    </location>
</feature>
<evidence type="ECO:0000256" key="5">
    <source>
        <dbReference type="ARBA" id="ARBA00022989"/>
    </source>
</evidence>
<comment type="caution">
    <text evidence="9">The sequence shown here is derived from an EMBL/GenBank/DDBJ whole genome shotgun (WGS) entry which is preliminary data.</text>
</comment>
<comment type="subcellular location">
    <subcellularLocation>
        <location evidence="1">Membrane</location>
    </subcellularLocation>
</comment>
<dbReference type="AlphaFoldDB" id="A0AAD8NIW4"/>
<evidence type="ECO:0000256" key="1">
    <source>
        <dbReference type="ARBA" id="ARBA00004370"/>
    </source>
</evidence>
<dbReference type="SMART" id="SM00369">
    <property type="entry name" value="LRR_TYP"/>
    <property type="match status" value="5"/>
</dbReference>
<sequence>MHTSNSDETPTLPTNTTTENIEQELEQQHNSNVESAIDASGKTLDLQVLDEKRISDGDNGAIEGLYLYKNTFNLIPRSVGGLSKLKTLKFFGNEVNLFPSEFGNLVNLERLQVKISLPGLTGLPLQKLKALKELELSKAPPRPSAFPLLADIMGLVRLTKLSVCHFSIRYLPAEIGCLTCLEYLDLSHNKMKNLPAEITNLKALITLKVTNNKLVEVPSNLSSLQRLEHLDLSNNRLTSLGSLELDLMHNLHRLNLQYNKLSSFSHIPPWISCDLEGNDEDMTNVEMDVLESTVTELPADYIADTADFLSRHITGSSSNRSIPAAKHRKGRYVLQQKARKKRLNCSRKGKGDNSGHVSIENTKKSCESGSTVISSKRLLEGSPDNKGLDVDDVSSGQVDENCVEDKDVEDNGNENDDTLGSLFEASEVLDNSFSSTQPKRHSEKDLNPKPSKRRPIDTNLDMSSKYSLLSFCGIEDCLPDGFYDAGRDRPFLPLGDYDKNFHPGSREVIVMDRERDEELDAVIVCAQALLFRLNQVHGSTELNKLQIASLLALFVSNHFGGTDKSGLIDRVRKSVSGSNYNKPFVCTCSTGNHNNIIKSAKQTINSAEDAVLLGLCEKSIQLVKARRKSIVVPIGAVQFGVCRHRALLMKYLCDRVEPRVPCELVRGYLDCAPHAWNVIVVKRDDSEVRMIVDACRPHDIREETDPEYYYRYIPLCRINGVASPDVDCSFPPLSACEEVKEEGSSTLMRCNLGSAEAAAKVRTLELSGTSADEIRNFEFNCLGEVRLLNVLKHPCIVEILGHQLSTKWLSSSDGTPENRILQSAIFMEHVKGGSLKHYIEKLAISGEKHVRVGLALQIAKDVSWALSEIHSKDVIHRDLKSENILIDLDDKNSDGKHVIKLCDFDRAVPLHSSSHTCCIGHMGIPPPDVCVGTPRWMAPEVYRTIHDRCSYGLEVDVWSFGCLILELLTLQVPYAGLLESEIHERLLMGKRPPLTDELEALGPAEDTEVTKPESEDYKKEKNLRFLIDIYRKCTKDDPSDRPTADQLYQILADFSNSTTAEA</sequence>
<dbReference type="InterPro" id="IPR003591">
    <property type="entry name" value="Leu-rich_rpt_typical-subtyp"/>
</dbReference>
<dbReference type="InterPro" id="IPR032675">
    <property type="entry name" value="LRR_dom_sf"/>
</dbReference>
<dbReference type="InterPro" id="IPR000719">
    <property type="entry name" value="Prot_kinase_dom"/>
</dbReference>
<feature type="region of interest" description="Disordered" evidence="7">
    <location>
        <begin position="431"/>
        <end position="458"/>
    </location>
</feature>
<dbReference type="Pfam" id="PF23598">
    <property type="entry name" value="LRR_14"/>
    <property type="match status" value="1"/>
</dbReference>
<dbReference type="EMBL" id="JAUHHV010000007">
    <property type="protein sequence ID" value="KAK1417705.1"/>
    <property type="molecule type" value="Genomic_DNA"/>
</dbReference>
<dbReference type="PRINTS" id="PR00019">
    <property type="entry name" value="LEURICHRPT"/>
</dbReference>
<dbReference type="PANTHER" id="PTHR24359:SF1">
    <property type="entry name" value="INHIBITOR OF NUCLEAR FACTOR KAPPA-B KINASE EPSILON SUBUNIT HOMOLOG 1-RELATED"/>
    <property type="match status" value="1"/>
</dbReference>
<dbReference type="SMART" id="SM00365">
    <property type="entry name" value="LRR_SD22"/>
    <property type="match status" value="3"/>
</dbReference>
<dbReference type="GO" id="GO:0004674">
    <property type="term" value="F:protein serine/threonine kinase activity"/>
    <property type="evidence" value="ECO:0007669"/>
    <property type="project" value="TreeGrafter"/>
</dbReference>
<evidence type="ECO:0000256" key="2">
    <source>
        <dbReference type="ARBA" id="ARBA00022614"/>
    </source>
</evidence>
<keyword evidence="10" id="KW-1185">Reference proteome</keyword>
<proteinExistence type="predicted"/>
<dbReference type="InterPro" id="IPR011009">
    <property type="entry name" value="Kinase-like_dom_sf"/>
</dbReference>
<dbReference type="SUPFAM" id="SSF52058">
    <property type="entry name" value="L domain-like"/>
    <property type="match status" value="1"/>
</dbReference>
<dbReference type="PANTHER" id="PTHR24359">
    <property type="entry name" value="SERINE/THREONINE-PROTEIN KINASE SBK1"/>
    <property type="match status" value="1"/>
</dbReference>
<dbReference type="PROSITE" id="PS00108">
    <property type="entry name" value="PROTEIN_KINASE_ST"/>
    <property type="match status" value="1"/>
</dbReference>
<gene>
    <name evidence="9" type="ORF">QVD17_26839</name>
</gene>